<dbReference type="PROSITE" id="PS51012">
    <property type="entry name" value="ABC_TM2"/>
    <property type="match status" value="1"/>
</dbReference>
<keyword evidence="5" id="KW-0762">Sugar transport</keyword>
<evidence type="ECO:0000256" key="2">
    <source>
        <dbReference type="ARBA" id="ARBA00007783"/>
    </source>
</evidence>
<evidence type="ECO:0000256" key="8">
    <source>
        <dbReference type="ARBA" id="ARBA00022989"/>
    </source>
</evidence>
<sequence length="278" mass="30986">MSSFQSDPPSPAEPKLRSVHRRSRSFATLRTVMALILREMSTRYGRSAGGYIWAVLEPLGVIVILALAFSLVFRAPALGSSFILFYASGYLPFHVYQTVSLYVSRSINFSRPLLFYPSVTWVDALLARFILNSLTGFMVAYLLLGGLILAIDTRIVLDVLPIVQALALTALLGLGMGALNCALIGLIQTWDVIWSIASRPLFLASGIFFIYEDMPRVVQQVLWYNPLIHINGILRTGLYPMYNADFASWEYVVGFSLVTMGAGLLLLHRFHKDILNDN</sequence>
<dbReference type="Pfam" id="PF01061">
    <property type="entry name" value="ABC2_membrane"/>
    <property type="match status" value="1"/>
</dbReference>
<keyword evidence="7" id="KW-0972">Capsule biogenesis/degradation</keyword>
<dbReference type="InterPro" id="IPR000412">
    <property type="entry name" value="ABC_2_transport"/>
</dbReference>
<dbReference type="EMBL" id="CP047167">
    <property type="protein sequence ID" value="QRF68618.1"/>
    <property type="molecule type" value="Genomic_DNA"/>
</dbReference>
<feature type="domain" description="ABC transmembrane type-2" evidence="12">
    <location>
        <begin position="49"/>
        <end position="270"/>
    </location>
</feature>
<keyword evidence="4 11" id="KW-1003">Cell membrane</keyword>
<evidence type="ECO:0000313" key="14">
    <source>
        <dbReference type="Proteomes" id="UP000596387"/>
    </source>
</evidence>
<protein>
    <recommendedName>
        <fullName evidence="11">Transport permease protein</fullName>
    </recommendedName>
</protein>
<evidence type="ECO:0000256" key="4">
    <source>
        <dbReference type="ARBA" id="ARBA00022475"/>
    </source>
</evidence>
<dbReference type="PANTHER" id="PTHR30413:SF10">
    <property type="entry name" value="CAPSULE POLYSACCHARIDE EXPORT INNER-MEMBRANE PROTEIN CTRC"/>
    <property type="match status" value="1"/>
</dbReference>
<keyword evidence="3 11" id="KW-0813">Transport</keyword>
<comment type="similarity">
    <text evidence="2 11">Belongs to the ABC-2 integral membrane protein family.</text>
</comment>
<name>A0ABX7FFU8_9RHOB</name>
<dbReference type="Proteomes" id="UP000596387">
    <property type="component" value="Plasmid p-SCP1"/>
</dbReference>
<accession>A0ABX7FFU8</accession>
<evidence type="ECO:0000256" key="7">
    <source>
        <dbReference type="ARBA" id="ARBA00022903"/>
    </source>
</evidence>
<evidence type="ECO:0000256" key="3">
    <source>
        <dbReference type="ARBA" id="ARBA00022448"/>
    </source>
</evidence>
<evidence type="ECO:0000259" key="12">
    <source>
        <dbReference type="PROSITE" id="PS51012"/>
    </source>
</evidence>
<evidence type="ECO:0000256" key="1">
    <source>
        <dbReference type="ARBA" id="ARBA00004651"/>
    </source>
</evidence>
<geneLocation type="plasmid" evidence="13 14">
    <name>p-SCP1</name>
</geneLocation>
<dbReference type="InterPro" id="IPR047817">
    <property type="entry name" value="ABC2_TM_bact-type"/>
</dbReference>
<dbReference type="PRINTS" id="PR00164">
    <property type="entry name" value="ABC2TRNSPORT"/>
</dbReference>
<organism evidence="13 14">
    <name type="scientific">Ponticoccus alexandrii</name>
    <dbReference type="NCBI Taxonomy" id="1943633"/>
    <lineage>
        <taxon>Bacteria</taxon>
        <taxon>Pseudomonadati</taxon>
        <taxon>Pseudomonadota</taxon>
        <taxon>Alphaproteobacteria</taxon>
        <taxon>Rhodobacterales</taxon>
        <taxon>Roseobacteraceae</taxon>
        <taxon>Ponticoccus</taxon>
    </lineage>
</organism>
<proteinExistence type="inferred from homology"/>
<dbReference type="PANTHER" id="PTHR30413">
    <property type="entry name" value="INNER MEMBRANE TRANSPORT PERMEASE"/>
    <property type="match status" value="1"/>
</dbReference>
<keyword evidence="6 11" id="KW-0812">Transmembrane</keyword>
<evidence type="ECO:0000256" key="6">
    <source>
        <dbReference type="ARBA" id="ARBA00022692"/>
    </source>
</evidence>
<keyword evidence="10 11" id="KW-0472">Membrane</keyword>
<evidence type="ECO:0000256" key="9">
    <source>
        <dbReference type="ARBA" id="ARBA00023047"/>
    </source>
</evidence>
<dbReference type="InterPro" id="IPR013525">
    <property type="entry name" value="ABC2_TM"/>
</dbReference>
<feature type="transmembrane region" description="Helical" evidence="11">
    <location>
        <begin position="162"/>
        <end position="186"/>
    </location>
</feature>
<feature type="transmembrane region" description="Helical" evidence="11">
    <location>
        <begin position="83"/>
        <end position="104"/>
    </location>
</feature>
<feature type="transmembrane region" description="Helical" evidence="11">
    <location>
        <begin position="248"/>
        <end position="267"/>
    </location>
</feature>
<evidence type="ECO:0000256" key="11">
    <source>
        <dbReference type="RuleBase" id="RU361157"/>
    </source>
</evidence>
<keyword evidence="14" id="KW-1185">Reference proteome</keyword>
<gene>
    <name evidence="13" type="ORF">GQA70_19720</name>
</gene>
<keyword evidence="8 11" id="KW-1133">Transmembrane helix</keyword>
<feature type="transmembrane region" description="Helical" evidence="11">
    <location>
        <begin position="50"/>
        <end position="71"/>
    </location>
</feature>
<reference evidence="13 14" key="1">
    <citation type="submission" date="2019-12" db="EMBL/GenBank/DDBJ databases">
        <title>Complete Genome Sequence of a Quorum-Sensing Bacterium,Rhodobacteraceae bacterium C31, Isolated from a marine microalgae symbiotic bacteria.</title>
        <authorList>
            <person name="Zhang Y."/>
        </authorList>
    </citation>
    <scope>NUCLEOTIDE SEQUENCE [LARGE SCALE GENOMIC DNA]</scope>
    <source>
        <strain evidence="13 14">C31</strain>
        <plasmid evidence="13 14">p-SCP1</plasmid>
    </source>
</reference>
<evidence type="ECO:0000256" key="10">
    <source>
        <dbReference type="ARBA" id="ARBA00023136"/>
    </source>
</evidence>
<keyword evidence="9" id="KW-0625">Polysaccharide transport</keyword>
<evidence type="ECO:0000313" key="13">
    <source>
        <dbReference type="EMBL" id="QRF68618.1"/>
    </source>
</evidence>
<keyword evidence="13" id="KW-0614">Plasmid</keyword>
<evidence type="ECO:0000256" key="5">
    <source>
        <dbReference type="ARBA" id="ARBA00022597"/>
    </source>
</evidence>
<comment type="subcellular location">
    <subcellularLocation>
        <location evidence="11">Cell inner membrane</location>
        <topology evidence="11">Multi-pass membrane protein</topology>
    </subcellularLocation>
    <subcellularLocation>
        <location evidence="1">Cell membrane</location>
        <topology evidence="1">Multi-pass membrane protein</topology>
    </subcellularLocation>
</comment>
<feature type="transmembrane region" description="Helical" evidence="11">
    <location>
        <begin position="192"/>
        <end position="211"/>
    </location>
</feature>
<feature type="transmembrane region" description="Helical" evidence="11">
    <location>
        <begin position="124"/>
        <end position="150"/>
    </location>
</feature>